<gene>
    <name evidence="2" type="ORF">OCBIM_22016343mg</name>
</gene>
<keyword evidence="1" id="KW-0812">Transmembrane</keyword>
<protein>
    <submittedName>
        <fullName evidence="2">Uncharacterized protein</fullName>
    </submittedName>
</protein>
<name>A0A0L8FKI1_OCTBM</name>
<sequence length="51" mass="6046">MELRRGGIKLSSIYSKCFSITLKLQLTHLYHIFYIIAYLVISHHFFPPVLH</sequence>
<keyword evidence="1" id="KW-1133">Transmembrane helix</keyword>
<feature type="transmembrane region" description="Helical" evidence="1">
    <location>
        <begin position="29"/>
        <end position="46"/>
    </location>
</feature>
<keyword evidence="1" id="KW-0472">Membrane</keyword>
<evidence type="ECO:0000313" key="2">
    <source>
        <dbReference type="EMBL" id="KOF65072.1"/>
    </source>
</evidence>
<proteinExistence type="predicted"/>
<evidence type="ECO:0000256" key="1">
    <source>
        <dbReference type="SAM" id="Phobius"/>
    </source>
</evidence>
<accession>A0A0L8FKI1</accession>
<dbReference type="EMBL" id="KQ429822">
    <property type="protein sequence ID" value="KOF65072.1"/>
    <property type="molecule type" value="Genomic_DNA"/>
</dbReference>
<organism evidence="2">
    <name type="scientific">Octopus bimaculoides</name>
    <name type="common">California two-spotted octopus</name>
    <dbReference type="NCBI Taxonomy" id="37653"/>
    <lineage>
        <taxon>Eukaryota</taxon>
        <taxon>Metazoa</taxon>
        <taxon>Spiralia</taxon>
        <taxon>Lophotrochozoa</taxon>
        <taxon>Mollusca</taxon>
        <taxon>Cephalopoda</taxon>
        <taxon>Coleoidea</taxon>
        <taxon>Octopodiformes</taxon>
        <taxon>Octopoda</taxon>
        <taxon>Incirrata</taxon>
        <taxon>Octopodidae</taxon>
        <taxon>Octopus</taxon>
    </lineage>
</organism>
<reference evidence="2" key="1">
    <citation type="submission" date="2015-07" db="EMBL/GenBank/DDBJ databases">
        <title>MeaNS - Measles Nucleotide Surveillance Program.</title>
        <authorList>
            <person name="Tran T."/>
            <person name="Druce J."/>
        </authorList>
    </citation>
    <scope>NUCLEOTIDE SEQUENCE</scope>
    <source>
        <strain evidence="2">UCB-OBI-ISO-001</strain>
        <tissue evidence="2">Gonad</tissue>
    </source>
</reference>
<dbReference type="AlphaFoldDB" id="A0A0L8FKI1"/>